<proteinExistence type="predicted"/>
<evidence type="ECO:0000313" key="3">
    <source>
        <dbReference type="Proteomes" id="UP001472677"/>
    </source>
</evidence>
<feature type="compositionally biased region" description="Polar residues" evidence="1">
    <location>
        <begin position="47"/>
        <end position="75"/>
    </location>
</feature>
<comment type="caution">
    <text evidence="2">The sequence shown here is derived from an EMBL/GenBank/DDBJ whole genome shotgun (WGS) entry which is preliminary data.</text>
</comment>
<feature type="compositionally biased region" description="Basic and acidic residues" evidence="1">
    <location>
        <begin position="1"/>
        <end position="17"/>
    </location>
</feature>
<dbReference type="Proteomes" id="UP001472677">
    <property type="component" value="Unassembled WGS sequence"/>
</dbReference>
<sequence>MEGHVIRSKDLPHDSHVHAATMKNKGKTTTISRQPKPKTTFFVKKTINVNHGASTSSNSRMGKPQANHSNPTQEPATHLQYHSHKPLNKEGPSSLSLNDESSSHLIDMKVDALVAIDKTIEELAVAHSTSMLE</sequence>
<dbReference type="EMBL" id="JBBPBM010000107">
    <property type="protein sequence ID" value="KAK8507638.1"/>
    <property type="molecule type" value="Genomic_DNA"/>
</dbReference>
<name>A0ABR2BKV4_9ROSI</name>
<feature type="compositionally biased region" description="Low complexity" evidence="1">
    <location>
        <begin position="37"/>
        <end position="46"/>
    </location>
</feature>
<protein>
    <submittedName>
        <fullName evidence="2">Uncharacterized protein</fullName>
    </submittedName>
</protein>
<accession>A0ABR2BKV4</accession>
<feature type="region of interest" description="Disordered" evidence="1">
    <location>
        <begin position="1"/>
        <end position="100"/>
    </location>
</feature>
<reference evidence="2 3" key="1">
    <citation type="journal article" date="2024" name="G3 (Bethesda)">
        <title>Genome assembly of Hibiscus sabdariffa L. provides insights into metabolisms of medicinal natural products.</title>
        <authorList>
            <person name="Kim T."/>
        </authorList>
    </citation>
    <scope>NUCLEOTIDE SEQUENCE [LARGE SCALE GENOMIC DNA]</scope>
    <source>
        <strain evidence="2">TK-2024</strain>
        <tissue evidence="2">Old leaves</tissue>
    </source>
</reference>
<gene>
    <name evidence="2" type="ORF">V6N12_017931</name>
</gene>
<keyword evidence="3" id="KW-1185">Reference proteome</keyword>
<evidence type="ECO:0000313" key="2">
    <source>
        <dbReference type="EMBL" id="KAK8507638.1"/>
    </source>
</evidence>
<organism evidence="2 3">
    <name type="scientific">Hibiscus sabdariffa</name>
    <name type="common">roselle</name>
    <dbReference type="NCBI Taxonomy" id="183260"/>
    <lineage>
        <taxon>Eukaryota</taxon>
        <taxon>Viridiplantae</taxon>
        <taxon>Streptophyta</taxon>
        <taxon>Embryophyta</taxon>
        <taxon>Tracheophyta</taxon>
        <taxon>Spermatophyta</taxon>
        <taxon>Magnoliopsida</taxon>
        <taxon>eudicotyledons</taxon>
        <taxon>Gunneridae</taxon>
        <taxon>Pentapetalae</taxon>
        <taxon>rosids</taxon>
        <taxon>malvids</taxon>
        <taxon>Malvales</taxon>
        <taxon>Malvaceae</taxon>
        <taxon>Malvoideae</taxon>
        <taxon>Hibiscus</taxon>
    </lineage>
</organism>
<evidence type="ECO:0000256" key="1">
    <source>
        <dbReference type="SAM" id="MobiDB-lite"/>
    </source>
</evidence>